<dbReference type="Pfam" id="PF10706">
    <property type="entry name" value="Aminoglyc_resit"/>
    <property type="match status" value="1"/>
</dbReference>
<organism evidence="1 2">
    <name type="scientific">Candidatus Nealsonbacteria bacterium CG08_land_8_20_14_0_20_43_11</name>
    <dbReference type="NCBI Taxonomy" id="1974706"/>
    <lineage>
        <taxon>Bacteria</taxon>
        <taxon>Candidatus Nealsoniibacteriota</taxon>
    </lineage>
</organism>
<evidence type="ECO:0000313" key="2">
    <source>
        <dbReference type="Proteomes" id="UP000229390"/>
    </source>
</evidence>
<dbReference type="Proteomes" id="UP000229390">
    <property type="component" value="Unassembled WGS sequence"/>
</dbReference>
<comment type="caution">
    <text evidence="1">The sequence shown here is derived from an EMBL/GenBank/DDBJ whole genome shotgun (WGS) entry which is preliminary data.</text>
</comment>
<reference evidence="2" key="1">
    <citation type="submission" date="2017-09" db="EMBL/GenBank/DDBJ databases">
        <title>Depth-based differentiation of microbial function through sediment-hosted aquifers and enrichment of novel symbionts in the deep terrestrial subsurface.</title>
        <authorList>
            <person name="Probst A.J."/>
            <person name="Ladd B."/>
            <person name="Jarett J.K."/>
            <person name="Geller-Mcgrath D.E."/>
            <person name="Sieber C.M.K."/>
            <person name="Emerson J.B."/>
            <person name="Anantharaman K."/>
            <person name="Thomas B.C."/>
            <person name="Malmstrom R."/>
            <person name="Stieglmeier M."/>
            <person name="Klingl A."/>
            <person name="Woyke T."/>
            <person name="Ryan C.M."/>
            <person name="Banfield J.F."/>
        </authorList>
    </citation>
    <scope>NUCLEOTIDE SEQUENCE [LARGE SCALE GENOMIC DNA]</scope>
</reference>
<sequence length="175" mass="20210">MELKTTIEAKDIIDIIGLLEAEDIDIWLDGGWGVDALLEEQTRLHKDVDVIVHIDNVQKMQCVLERQGFRLASGGAPTNFVLRDEKGREVNVHPVRFDEKGNGIYRMENGEDWVYPREGFTGKGKVDNRRVHCLTAKTQMLCHTGYEPSEKDFNEMKALHQRFGVEYPEQYKNKF</sequence>
<proteinExistence type="predicted"/>
<dbReference type="InterPro" id="IPR019646">
    <property type="entry name" value="Aminoglyc_AdlTrfase"/>
</dbReference>
<name>A0A2M6T108_9BACT</name>
<dbReference type="AlphaFoldDB" id="A0A2M6T108"/>
<protein>
    <recommendedName>
        <fullName evidence="3">tRNA nucleotidyltransferase</fullName>
    </recommendedName>
</protein>
<gene>
    <name evidence="1" type="ORF">COT34_01480</name>
</gene>
<dbReference type="Gene3D" id="3.30.460.40">
    <property type="match status" value="1"/>
</dbReference>
<evidence type="ECO:0008006" key="3">
    <source>
        <dbReference type="Google" id="ProtNLM"/>
    </source>
</evidence>
<evidence type="ECO:0000313" key="1">
    <source>
        <dbReference type="EMBL" id="PIS38893.1"/>
    </source>
</evidence>
<accession>A0A2M6T108</accession>
<dbReference type="EMBL" id="PEYE01000026">
    <property type="protein sequence ID" value="PIS38893.1"/>
    <property type="molecule type" value="Genomic_DNA"/>
</dbReference>